<reference evidence="10" key="1">
    <citation type="journal article" date="2020" name="Stud. Mycol.">
        <title>101 Dothideomycetes genomes: a test case for predicting lifestyles and emergence of pathogens.</title>
        <authorList>
            <person name="Haridas S."/>
            <person name="Albert R."/>
            <person name="Binder M."/>
            <person name="Bloem J."/>
            <person name="Labutti K."/>
            <person name="Salamov A."/>
            <person name="Andreopoulos B."/>
            <person name="Baker S."/>
            <person name="Barry K."/>
            <person name="Bills G."/>
            <person name="Bluhm B."/>
            <person name="Cannon C."/>
            <person name="Castanera R."/>
            <person name="Culley D."/>
            <person name="Daum C."/>
            <person name="Ezra D."/>
            <person name="Gonzalez J."/>
            <person name="Henrissat B."/>
            <person name="Kuo A."/>
            <person name="Liang C."/>
            <person name="Lipzen A."/>
            <person name="Lutzoni F."/>
            <person name="Magnuson J."/>
            <person name="Mondo S."/>
            <person name="Nolan M."/>
            <person name="Ohm R."/>
            <person name="Pangilinan J."/>
            <person name="Park H.-J."/>
            <person name="Ramirez L."/>
            <person name="Alfaro M."/>
            <person name="Sun H."/>
            <person name="Tritt A."/>
            <person name="Yoshinaga Y."/>
            <person name="Zwiers L.-H."/>
            <person name="Turgeon B."/>
            <person name="Goodwin S."/>
            <person name="Spatafora J."/>
            <person name="Crous P."/>
            <person name="Grigoriev I."/>
        </authorList>
    </citation>
    <scope>NUCLEOTIDE SEQUENCE</scope>
    <source>
        <strain evidence="10">CBS 125425</strain>
    </source>
</reference>
<keyword evidence="4" id="KW-0479">Metal-binding</keyword>
<dbReference type="PANTHER" id="PTHR11685">
    <property type="entry name" value="RBR FAMILY RING FINGER AND IBR DOMAIN-CONTAINING"/>
    <property type="match status" value="1"/>
</dbReference>
<evidence type="ECO:0000256" key="4">
    <source>
        <dbReference type="ARBA" id="ARBA00022723"/>
    </source>
</evidence>
<evidence type="ECO:0000256" key="2">
    <source>
        <dbReference type="ARBA" id="ARBA00012251"/>
    </source>
</evidence>
<dbReference type="InterPro" id="IPR002867">
    <property type="entry name" value="IBR_dom"/>
</dbReference>
<sequence length="267" mass="30506">MDGYDQFQQEETDAQIALQLQRDDEEVERHAALILDRECIVCGDALPMTDFPVLDGCTHDSETCLTCFQAWISSELNDKTWNALRCPANGCQVVLEYHDVQQYATRDGYERYDFLATRSALNDDPNFRWCRGPSCNSGQIHMNGVEGNIFRCVACGFRVCVIHEDTWHEGETCADYDYRVSGKKEQDQQLAEEATSQYLEGNEQIKKCPGAKCGWKIEKTHGCDHMTCARCRHEFCWQCLAPYSSIRANGNASHKKNCKYHTRNLGE</sequence>
<dbReference type="Pfam" id="PF01485">
    <property type="entry name" value="IBR"/>
    <property type="match status" value="1"/>
</dbReference>
<comment type="caution">
    <text evidence="10">The sequence shown here is derived from an EMBL/GenBank/DDBJ whole genome shotgun (WGS) entry which is preliminary data.</text>
</comment>
<evidence type="ECO:0000256" key="7">
    <source>
        <dbReference type="ARBA" id="ARBA00022786"/>
    </source>
</evidence>
<evidence type="ECO:0000256" key="1">
    <source>
        <dbReference type="ARBA" id="ARBA00001798"/>
    </source>
</evidence>
<protein>
    <recommendedName>
        <fullName evidence="2">RBR-type E3 ubiquitin transferase</fullName>
        <ecNumber evidence="2">2.3.2.31</ecNumber>
    </recommendedName>
</protein>
<dbReference type="CDD" id="cd20336">
    <property type="entry name" value="Rcat_RBR"/>
    <property type="match status" value="1"/>
</dbReference>
<dbReference type="Gene3D" id="3.30.40.10">
    <property type="entry name" value="Zinc/RING finger domain, C3HC4 (zinc finger)"/>
    <property type="match status" value="1"/>
</dbReference>
<dbReference type="Proteomes" id="UP000799444">
    <property type="component" value="Unassembled WGS sequence"/>
</dbReference>
<dbReference type="SUPFAM" id="SSF57850">
    <property type="entry name" value="RING/U-box"/>
    <property type="match status" value="3"/>
</dbReference>
<keyword evidence="5" id="KW-0677">Repeat</keyword>
<keyword evidence="7" id="KW-0833">Ubl conjugation pathway</keyword>
<keyword evidence="8" id="KW-0862">Zinc</keyword>
<dbReference type="CDD" id="cd20335">
    <property type="entry name" value="BRcat_RBR"/>
    <property type="match status" value="1"/>
</dbReference>
<dbReference type="GO" id="GO:0061630">
    <property type="term" value="F:ubiquitin protein ligase activity"/>
    <property type="evidence" value="ECO:0007669"/>
    <property type="project" value="UniProtKB-EC"/>
</dbReference>
<evidence type="ECO:0000259" key="9">
    <source>
        <dbReference type="PROSITE" id="PS51873"/>
    </source>
</evidence>
<dbReference type="AlphaFoldDB" id="A0A9P4R907"/>
<evidence type="ECO:0000256" key="6">
    <source>
        <dbReference type="ARBA" id="ARBA00022771"/>
    </source>
</evidence>
<evidence type="ECO:0000256" key="8">
    <source>
        <dbReference type="ARBA" id="ARBA00022833"/>
    </source>
</evidence>
<keyword evidence="11" id="KW-1185">Reference proteome</keyword>
<comment type="catalytic activity">
    <reaction evidence="1">
        <text>[E2 ubiquitin-conjugating enzyme]-S-ubiquitinyl-L-cysteine + [acceptor protein]-L-lysine = [E2 ubiquitin-conjugating enzyme]-L-cysteine + [acceptor protein]-N(6)-ubiquitinyl-L-lysine.</text>
        <dbReference type="EC" id="2.3.2.31"/>
    </reaction>
</comment>
<evidence type="ECO:0000256" key="5">
    <source>
        <dbReference type="ARBA" id="ARBA00022737"/>
    </source>
</evidence>
<dbReference type="GO" id="GO:0008270">
    <property type="term" value="F:zinc ion binding"/>
    <property type="evidence" value="ECO:0007669"/>
    <property type="project" value="UniProtKB-KW"/>
</dbReference>
<dbReference type="EC" id="2.3.2.31" evidence="2"/>
<dbReference type="EMBL" id="ML996097">
    <property type="protein sequence ID" value="KAF2741423.1"/>
    <property type="molecule type" value="Genomic_DNA"/>
</dbReference>
<dbReference type="SMART" id="SM00647">
    <property type="entry name" value="IBR"/>
    <property type="match status" value="2"/>
</dbReference>
<evidence type="ECO:0000313" key="11">
    <source>
        <dbReference type="Proteomes" id="UP000799444"/>
    </source>
</evidence>
<dbReference type="InterPro" id="IPR044066">
    <property type="entry name" value="TRIAD_supradom"/>
</dbReference>
<feature type="domain" description="RING-type" evidence="9">
    <location>
        <begin position="35"/>
        <end position="265"/>
    </location>
</feature>
<gene>
    <name evidence="10" type="ORF">EJ04DRAFT_423048</name>
</gene>
<dbReference type="InterPro" id="IPR031127">
    <property type="entry name" value="E3_UB_ligase_RBR"/>
</dbReference>
<dbReference type="Pfam" id="PF22191">
    <property type="entry name" value="IBR_1"/>
    <property type="match status" value="1"/>
</dbReference>
<accession>A0A9P4R907</accession>
<dbReference type="GO" id="GO:0016567">
    <property type="term" value="P:protein ubiquitination"/>
    <property type="evidence" value="ECO:0007669"/>
    <property type="project" value="InterPro"/>
</dbReference>
<keyword evidence="3" id="KW-0808">Transferase</keyword>
<evidence type="ECO:0000256" key="3">
    <source>
        <dbReference type="ARBA" id="ARBA00022679"/>
    </source>
</evidence>
<dbReference type="Gene3D" id="1.20.120.1750">
    <property type="match status" value="1"/>
</dbReference>
<dbReference type="PROSITE" id="PS51873">
    <property type="entry name" value="TRIAD"/>
    <property type="match status" value="1"/>
</dbReference>
<keyword evidence="6" id="KW-0863">Zinc-finger</keyword>
<dbReference type="OrthoDB" id="1431934at2759"/>
<organism evidence="10 11">
    <name type="scientific">Polyplosphaeria fusca</name>
    <dbReference type="NCBI Taxonomy" id="682080"/>
    <lineage>
        <taxon>Eukaryota</taxon>
        <taxon>Fungi</taxon>
        <taxon>Dikarya</taxon>
        <taxon>Ascomycota</taxon>
        <taxon>Pezizomycotina</taxon>
        <taxon>Dothideomycetes</taxon>
        <taxon>Pleosporomycetidae</taxon>
        <taxon>Pleosporales</taxon>
        <taxon>Tetraplosphaeriaceae</taxon>
        <taxon>Polyplosphaeria</taxon>
    </lineage>
</organism>
<proteinExistence type="predicted"/>
<dbReference type="InterPro" id="IPR013083">
    <property type="entry name" value="Znf_RING/FYVE/PHD"/>
</dbReference>
<evidence type="ECO:0000313" key="10">
    <source>
        <dbReference type="EMBL" id="KAF2741423.1"/>
    </source>
</evidence>
<name>A0A9P4R907_9PLEO</name>